<dbReference type="Gene3D" id="6.10.340.10">
    <property type="match status" value="1"/>
</dbReference>
<dbReference type="Gene3D" id="3.30.565.10">
    <property type="entry name" value="Histidine kinase-like ATPase, C-terminal domain"/>
    <property type="match status" value="1"/>
</dbReference>
<evidence type="ECO:0000256" key="7">
    <source>
        <dbReference type="ARBA" id="ARBA00022840"/>
    </source>
</evidence>
<dbReference type="PANTHER" id="PTHR43065">
    <property type="entry name" value="SENSOR HISTIDINE KINASE"/>
    <property type="match status" value="1"/>
</dbReference>
<protein>
    <recommendedName>
        <fullName evidence="2">histidine kinase</fullName>
        <ecNumber evidence="2">2.7.13.3</ecNumber>
    </recommendedName>
</protein>
<dbReference type="RefSeq" id="WP_090072559.1">
    <property type="nucleotide sequence ID" value="NZ_FOVR01000005.1"/>
</dbReference>
<dbReference type="GO" id="GO:0004673">
    <property type="term" value="F:protein histidine kinase activity"/>
    <property type="evidence" value="ECO:0007669"/>
    <property type="project" value="UniProtKB-EC"/>
</dbReference>
<dbReference type="InterPro" id="IPR005467">
    <property type="entry name" value="His_kinase_dom"/>
</dbReference>
<keyword evidence="6 11" id="KW-0418">Kinase</keyword>
<evidence type="ECO:0000256" key="6">
    <source>
        <dbReference type="ARBA" id="ARBA00022777"/>
    </source>
</evidence>
<dbReference type="SMART" id="SM00387">
    <property type="entry name" value="HATPase_c"/>
    <property type="match status" value="1"/>
</dbReference>
<evidence type="ECO:0000313" key="12">
    <source>
        <dbReference type="Proteomes" id="UP000199236"/>
    </source>
</evidence>
<dbReference type="EC" id="2.7.13.3" evidence="2"/>
<keyword evidence="4" id="KW-0808">Transferase</keyword>
<keyword evidence="9" id="KW-0472">Membrane</keyword>
<dbReference type="InterPro" id="IPR004358">
    <property type="entry name" value="Sig_transdc_His_kin-like_C"/>
</dbReference>
<dbReference type="SUPFAM" id="SSF55874">
    <property type="entry name" value="ATPase domain of HSP90 chaperone/DNA topoisomerase II/histidine kinase"/>
    <property type="match status" value="1"/>
</dbReference>
<evidence type="ECO:0000256" key="8">
    <source>
        <dbReference type="ARBA" id="ARBA00023012"/>
    </source>
</evidence>
<keyword evidence="9" id="KW-0812">Transmembrane</keyword>
<dbReference type="OrthoDB" id="9784218at2"/>
<sequence length="493" mass="54609">MDDRAQNYKGSEANGLLVGSAKGQSAGNGKEKGYPSFGLSTKLLLLTIVFVMLSEILIFVPSISKFRADWITRKLELAEVAALIYTNASDDLKDKAIEQELLNRLNVQTLGLRNHGERRLLAMVDMPGKIMRDDNIQSMGPPELIAAAFDTLLFGKGRTIRVVAQTKDNQGMVEMVFDETGLRGDMIRFSINILLLSLVISMMTAGLVYLSLRALLVRPILGLLDNMARFTSNPEDTNAVIKPSERRDEIGMIEMQLGEMEGILANTLHKQRRLADLGLAVSKINHDLRNIIASAQLFSDRLSILDDPTVQRVVPKLMGTLDRAVDYSRAVMSYGKAQEAPPDKRLLNLHQLGEEMRDLLDLSETSRLTFSNHIPKDLEVYADPSQLFRVLMNLCRNSVDVMQGRKEEAVICRLDLFARIENDKTIIEVSDTGPGVPEVARAHLFRPFQGSVRKGGTGLGLAIAAEIVRAHGGAIRLLDRSPGAHFEISLPRE</sequence>
<dbReference type="GO" id="GO:0005524">
    <property type="term" value="F:ATP binding"/>
    <property type="evidence" value="ECO:0007669"/>
    <property type="project" value="UniProtKB-KW"/>
</dbReference>
<dbReference type="InterPro" id="IPR003594">
    <property type="entry name" value="HATPase_dom"/>
</dbReference>
<feature type="transmembrane region" description="Helical" evidence="9">
    <location>
        <begin position="43"/>
        <end position="64"/>
    </location>
</feature>
<evidence type="ECO:0000256" key="9">
    <source>
        <dbReference type="SAM" id="Phobius"/>
    </source>
</evidence>
<evidence type="ECO:0000256" key="1">
    <source>
        <dbReference type="ARBA" id="ARBA00000085"/>
    </source>
</evidence>
<dbReference type="PANTHER" id="PTHR43065:SF10">
    <property type="entry name" value="PEROXIDE STRESS-ACTIVATED HISTIDINE KINASE MAK3"/>
    <property type="match status" value="1"/>
</dbReference>
<evidence type="ECO:0000256" key="4">
    <source>
        <dbReference type="ARBA" id="ARBA00022679"/>
    </source>
</evidence>
<reference evidence="11 12" key="1">
    <citation type="submission" date="2016-10" db="EMBL/GenBank/DDBJ databases">
        <authorList>
            <person name="de Groot N.N."/>
        </authorList>
    </citation>
    <scope>NUCLEOTIDE SEQUENCE [LARGE SCALE GENOMIC DNA]</scope>
    <source>
        <strain evidence="11 12">CGMCC 1.9157</strain>
    </source>
</reference>
<keyword evidence="12" id="KW-1185">Reference proteome</keyword>
<dbReference type="Pfam" id="PF02518">
    <property type="entry name" value="HATPase_c"/>
    <property type="match status" value="1"/>
</dbReference>
<dbReference type="STRING" id="655353.SAMN04488056_105200"/>
<dbReference type="AlphaFoldDB" id="A0A1I5GVJ9"/>
<keyword evidence="9" id="KW-1133">Transmembrane helix</keyword>
<evidence type="ECO:0000256" key="5">
    <source>
        <dbReference type="ARBA" id="ARBA00022741"/>
    </source>
</evidence>
<dbReference type="GO" id="GO:0000160">
    <property type="term" value="P:phosphorelay signal transduction system"/>
    <property type="evidence" value="ECO:0007669"/>
    <property type="project" value="UniProtKB-KW"/>
</dbReference>
<organism evidence="11 12">
    <name type="scientific">Cohaesibacter marisflavi</name>
    <dbReference type="NCBI Taxonomy" id="655353"/>
    <lineage>
        <taxon>Bacteria</taxon>
        <taxon>Pseudomonadati</taxon>
        <taxon>Pseudomonadota</taxon>
        <taxon>Alphaproteobacteria</taxon>
        <taxon>Hyphomicrobiales</taxon>
        <taxon>Cohaesibacteraceae</taxon>
    </lineage>
</organism>
<comment type="catalytic activity">
    <reaction evidence="1">
        <text>ATP + protein L-histidine = ADP + protein N-phospho-L-histidine.</text>
        <dbReference type="EC" id="2.7.13.3"/>
    </reaction>
</comment>
<dbReference type="PROSITE" id="PS50109">
    <property type="entry name" value="HIS_KIN"/>
    <property type="match status" value="1"/>
</dbReference>
<evidence type="ECO:0000256" key="3">
    <source>
        <dbReference type="ARBA" id="ARBA00022553"/>
    </source>
</evidence>
<keyword evidence="8" id="KW-0902">Two-component regulatory system</keyword>
<feature type="transmembrane region" description="Helical" evidence="9">
    <location>
        <begin position="193"/>
        <end position="212"/>
    </location>
</feature>
<dbReference type="InterPro" id="IPR036890">
    <property type="entry name" value="HATPase_C_sf"/>
</dbReference>
<keyword evidence="7" id="KW-0067">ATP-binding</keyword>
<evidence type="ECO:0000313" key="11">
    <source>
        <dbReference type="EMBL" id="SFO39977.1"/>
    </source>
</evidence>
<feature type="domain" description="Histidine kinase" evidence="10">
    <location>
        <begin position="283"/>
        <end position="493"/>
    </location>
</feature>
<keyword evidence="3" id="KW-0597">Phosphoprotein</keyword>
<evidence type="ECO:0000256" key="2">
    <source>
        <dbReference type="ARBA" id="ARBA00012438"/>
    </source>
</evidence>
<dbReference type="CDD" id="cd00075">
    <property type="entry name" value="HATPase"/>
    <property type="match status" value="1"/>
</dbReference>
<dbReference type="EMBL" id="FOVR01000005">
    <property type="protein sequence ID" value="SFO39977.1"/>
    <property type="molecule type" value="Genomic_DNA"/>
</dbReference>
<keyword evidence="5" id="KW-0547">Nucleotide-binding</keyword>
<accession>A0A1I5GVJ9</accession>
<name>A0A1I5GVJ9_9HYPH</name>
<dbReference type="Proteomes" id="UP000199236">
    <property type="component" value="Unassembled WGS sequence"/>
</dbReference>
<gene>
    <name evidence="11" type="ORF">SAMN04488056_105200</name>
</gene>
<evidence type="ECO:0000259" key="10">
    <source>
        <dbReference type="PROSITE" id="PS50109"/>
    </source>
</evidence>
<proteinExistence type="predicted"/>
<dbReference type="PRINTS" id="PR00344">
    <property type="entry name" value="BCTRLSENSOR"/>
</dbReference>